<comment type="caution">
    <text evidence="2">The sequence shown here is derived from an EMBL/GenBank/DDBJ whole genome shotgun (WGS) entry which is preliminary data.</text>
</comment>
<reference evidence="2" key="1">
    <citation type="submission" date="2021-07" db="EMBL/GenBank/DDBJ databases">
        <authorList>
            <person name="Durling M."/>
        </authorList>
    </citation>
    <scope>NUCLEOTIDE SEQUENCE</scope>
</reference>
<feature type="compositionally biased region" description="Polar residues" evidence="1">
    <location>
        <begin position="1"/>
        <end position="36"/>
    </location>
</feature>
<keyword evidence="3" id="KW-1185">Reference proteome</keyword>
<dbReference type="AlphaFoldDB" id="A0A9N9LC63"/>
<feature type="region of interest" description="Disordered" evidence="1">
    <location>
        <begin position="1"/>
        <end position="63"/>
    </location>
</feature>
<evidence type="ECO:0000313" key="3">
    <source>
        <dbReference type="Proteomes" id="UP000696280"/>
    </source>
</evidence>
<dbReference type="EMBL" id="CAJVRL010000116">
    <property type="protein sequence ID" value="CAG8961798.1"/>
    <property type="molecule type" value="Genomic_DNA"/>
</dbReference>
<organism evidence="2 3">
    <name type="scientific">Hymenoscyphus fraxineus</name>
    <dbReference type="NCBI Taxonomy" id="746836"/>
    <lineage>
        <taxon>Eukaryota</taxon>
        <taxon>Fungi</taxon>
        <taxon>Dikarya</taxon>
        <taxon>Ascomycota</taxon>
        <taxon>Pezizomycotina</taxon>
        <taxon>Leotiomycetes</taxon>
        <taxon>Helotiales</taxon>
        <taxon>Helotiaceae</taxon>
        <taxon>Hymenoscyphus</taxon>
    </lineage>
</organism>
<proteinExistence type="predicted"/>
<gene>
    <name evidence="2" type="ORF">HYFRA_00013974</name>
</gene>
<dbReference type="Proteomes" id="UP000696280">
    <property type="component" value="Unassembled WGS sequence"/>
</dbReference>
<sequence length="157" mass="17092">MAAGSSSDTTAPATETVSTPQTDAFNNGEGDQSSNAAKRGITEESRSRTNLEEGLIETRASRQAGLVKRARAHQYKVLTLVDSRSRVNGPNQLNQECTSSIRDTEQNTQDDARKHLSRLDLFNDLQGSILGLPSEYRNRGVGTYTAVLAHLEDLGWA</sequence>
<evidence type="ECO:0000256" key="1">
    <source>
        <dbReference type="SAM" id="MobiDB-lite"/>
    </source>
</evidence>
<feature type="compositionally biased region" description="Basic and acidic residues" evidence="1">
    <location>
        <begin position="40"/>
        <end position="51"/>
    </location>
</feature>
<evidence type="ECO:0000313" key="2">
    <source>
        <dbReference type="EMBL" id="CAG8961798.1"/>
    </source>
</evidence>
<dbReference type="OrthoDB" id="191995at2759"/>
<accession>A0A9N9LC63</accession>
<name>A0A9N9LC63_9HELO</name>
<protein>
    <submittedName>
        <fullName evidence="2">Uncharacterized protein</fullName>
    </submittedName>
</protein>